<feature type="domain" description="Putative auto-transporter adhesin head GIN" evidence="1">
    <location>
        <begin position="40"/>
        <end position="231"/>
    </location>
</feature>
<keyword evidence="3" id="KW-1185">Reference proteome</keyword>
<evidence type="ECO:0000259" key="1">
    <source>
        <dbReference type="Pfam" id="PF10988"/>
    </source>
</evidence>
<dbReference type="Gene3D" id="2.160.20.120">
    <property type="match status" value="1"/>
</dbReference>
<protein>
    <submittedName>
        <fullName evidence="2">Head GIN domain-containing protein</fullName>
    </submittedName>
</protein>
<organism evidence="2 3">
    <name type="scientific">Flavobacterium aureirubrum</name>
    <dbReference type="NCBI Taxonomy" id="3133147"/>
    <lineage>
        <taxon>Bacteria</taxon>
        <taxon>Pseudomonadati</taxon>
        <taxon>Bacteroidota</taxon>
        <taxon>Flavobacteriia</taxon>
        <taxon>Flavobacteriales</taxon>
        <taxon>Flavobacteriaceae</taxon>
        <taxon>Flavobacterium</taxon>
    </lineage>
</organism>
<name>A0ABU9N8H9_9FLAO</name>
<dbReference type="EMBL" id="JBCGDO010000011">
    <property type="protein sequence ID" value="MEM0542855.1"/>
    <property type="molecule type" value="Genomic_DNA"/>
</dbReference>
<dbReference type="Pfam" id="PF10988">
    <property type="entry name" value="DUF2807"/>
    <property type="match status" value="1"/>
</dbReference>
<dbReference type="RefSeq" id="WP_342696057.1">
    <property type="nucleotide sequence ID" value="NZ_JBCGDO010000011.1"/>
</dbReference>
<proteinExistence type="predicted"/>
<evidence type="ECO:0000313" key="3">
    <source>
        <dbReference type="Proteomes" id="UP001460072"/>
    </source>
</evidence>
<sequence length="247" mass="27650">MKNGFSIIISIILFVSCSKPSDCIESTGASITKDFEVASFNAIYVHKGIEMQIRQGNEFKVQVTTGENLIDDISVEVINNELILRDNTTCNWVREFGQTKIFVTTPTVEFLEIHSRTERKISSNGILTYPILRLIAMDLEEGAGTNDFFIEVNNSQTVIENNNVSRFYISGLTNELLANFYDGNGRLLGENLQAKNIKVFHRGSNDMIVKPTESITGKMVSTGNIILKNVPPVVDVEELYQGRVIYP</sequence>
<dbReference type="Proteomes" id="UP001460072">
    <property type="component" value="Unassembled WGS sequence"/>
</dbReference>
<reference evidence="2 3" key="1">
    <citation type="submission" date="2024-03" db="EMBL/GenBank/DDBJ databases">
        <title>Two novel species of the genus Flavobacterium exhibiting potentially degradation of complex polysaccharides.</title>
        <authorList>
            <person name="Lian X."/>
        </authorList>
    </citation>
    <scope>NUCLEOTIDE SEQUENCE [LARGE SCALE GENOMIC DNA]</scope>
    <source>
        <strain evidence="3">j3</strain>
    </source>
</reference>
<dbReference type="InterPro" id="IPR021255">
    <property type="entry name" value="DUF2807"/>
</dbReference>
<accession>A0ABU9N8H9</accession>
<dbReference type="PROSITE" id="PS51257">
    <property type="entry name" value="PROKAR_LIPOPROTEIN"/>
    <property type="match status" value="1"/>
</dbReference>
<gene>
    <name evidence="2" type="ORF">WFZ85_09500</name>
</gene>
<comment type="caution">
    <text evidence="2">The sequence shown here is derived from an EMBL/GenBank/DDBJ whole genome shotgun (WGS) entry which is preliminary data.</text>
</comment>
<evidence type="ECO:0000313" key="2">
    <source>
        <dbReference type="EMBL" id="MEM0542855.1"/>
    </source>
</evidence>